<reference evidence="8 9" key="1">
    <citation type="journal article" date="2015" name="Sci. Rep.">
        <title>Genome of the facultative scuticociliatosis pathogen Pseudocohnilembus persalinus provides insight into its virulence through horizontal gene transfer.</title>
        <authorList>
            <person name="Xiong J."/>
            <person name="Wang G."/>
            <person name="Cheng J."/>
            <person name="Tian M."/>
            <person name="Pan X."/>
            <person name="Warren A."/>
            <person name="Jiang C."/>
            <person name="Yuan D."/>
            <person name="Miao W."/>
        </authorList>
    </citation>
    <scope>NUCLEOTIDE SEQUENCE [LARGE SCALE GENOMIC DNA]</scope>
    <source>
        <strain evidence="8">36N120E</strain>
    </source>
</reference>
<dbReference type="InterPro" id="IPR018108">
    <property type="entry name" value="MCP_transmembrane"/>
</dbReference>
<dbReference type="InterPro" id="IPR023395">
    <property type="entry name" value="MCP_dom_sf"/>
</dbReference>
<dbReference type="PROSITE" id="PS50920">
    <property type="entry name" value="SOLCAR"/>
    <property type="match status" value="2"/>
</dbReference>
<protein>
    <submittedName>
        <fullName evidence="8">Mitochondrial carrier domain</fullName>
    </submittedName>
</protein>
<dbReference type="Proteomes" id="UP000054937">
    <property type="component" value="Unassembled WGS sequence"/>
</dbReference>
<proteinExistence type="inferred from homology"/>
<dbReference type="GO" id="GO:0016020">
    <property type="term" value="C:membrane"/>
    <property type="evidence" value="ECO:0007669"/>
    <property type="project" value="UniProtKB-SubCell"/>
</dbReference>
<dbReference type="PRINTS" id="PR00926">
    <property type="entry name" value="MITOCARRIER"/>
</dbReference>
<organism evidence="8 9">
    <name type="scientific">Pseudocohnilembus persalinus</name>
    <name type="common">Ciliate</name>
    <dbReference type="NCBI Taxonomy" id="266149"/>
    <lineage>
        <taxon>Eukaryota</taxon>
        <taxon>Sar</taxon>
        <taxon>Alveolata</taxon>
        <taxon>Ciliophora</taxon>
        <taxon>Intramacronucleata</taxon>
        <taxon>Oligohymenophorea</taxon>
        <taxon>Scuticociliatia</taxon>
        <taxon>Philasterida</taxon>
        <taxon>Pseudocohnilembidae</taxon>
        <taxon>Pseudocohnilembus</taxon>
    </lineage>
</organism>
<keyword evidence="3 6" id="KW-0812">Transmembrane</keyword>
<keyword evidence="5 6" id="KW-0472">Membrane</keyword>
<evidence type="ECO:0000256" key="5">
    <source>
        <dbReference type="ARBA" id="ARBA00023136"/>
    </source>
</evidence>
<evidence type="ECO:0000313" key="8">
    <source>
        <dbReference type="EMBL" id="KRX09351.1"/>
    </source>
</evidence>
<comment type="similarity">
    <text evidence="7">Belongs to the mitochondrial carrier (TC 2.A.29) family.</text>
</comment>
<name>A0A0V0R4E7_PSEPJ</name>
<sequence length="149" mass="16568">MVGVAKNIIQKEGFLALYSGMKPTIFGMTPYASLKFTFFSSLKDFSQMFQVAKQYSVQTNLMCGSLAGCMAVSITYPTDLIRRRMQVSVMNGQSSGGIYQTFKSVVNQDGYKGLYTGLSATYLKIIPSTALVFAINEYLKQVMNVYQLH</sequence>
<evidence type="ECO:0000256" key="1">
    <source>
        <dbReference type="ARBA" id="ARBA00004141"/>
    </source>
</evidence>
<gene>
    <name evidence="8" type="ORF">PPERSA_04657</name>
</gene>
<accession>A0A0V0R4E7</accession>
<dbReference type="OrthoDB" id="270584at2759"/>
<dbReference type="Pfam" id="PF00153">
    <property type="entry name" value="Mito_carr"/>
    <property type="match status" value="2"/>
</dbReference>
<keyword evidence="4" id="KW-0677">Repeat</keyword>
<evidence type="ECO:0000256" key="3">
    <source>
        <dbReference type="ARBA" id="ARBA00022692"/>
    </source>
</evidence>
<dbReference type="SUPFAM" id="SSF103506">
    <property type="entry name" value="Mitochondrial carrier"/>
    <property type="match status" value="1"/>
</dbReference>
<evidence type="ECO:0000256" key="4">
    <source>
        <dbReference type="ARBA" id="ARBA00022737"/>
    </source>
</evidence>
<comment type="caution">
    <text evidence="8">The sequence shown here is derived from an EMBL/GenBank/DDBJ whole genome shotgun (WGS) entry which is preliminary data.</text>
</comment>
<feature type="repeat" description="Solcar" evidence="6">
    <location>
        <begin position="55"/>
        <end position="142"/>
    </location>
</feature>
<dbReference type="Gene3D" id="1.50.40.10">
    <property type="entry name" value="Mitochondrial carrier domain"/>
    <property type="match status" value="1"/>
</dbReference>
<dbReference type="InterPro" id="IPR002067">
    <property type="entry name" value="MCP"/>
</dbReference>
<dbReference type="OMA" id="KHMQVAA"/>
<evidence type="ECO:0000313" key="9">
    <source>
        <dbReference type="Proteomes" id="UP000054937"/>
    </source>
</evidence>
<keyword evidence="2 7" id="KW-0813">Transport</keyword>
<dbReference type="PANTHER" id="PTHR24089">
    <property type="entry name" value="SOLUTE CARRIER FAMILY 25"/>
    <property type="match status" value="1"/>
</dbReference>
<dbReference type="AlphaFoldDB" id="A0A0V0R4E7"/>
<comment type="subcellular location">
    <subcellularLocation>
        <location evidence="1">Membrane</location>
        <topology evidence="1">Multi-pass membrane protein</topology>
    </subcellularLocation>
</comment>
<feature type="repeat" description="Solcar" evidence="6">
    <location>
        <begin position="1"/>
        <end position="45"/>
    </location>
</feature>
<evidence type="ECO:0000256" key="7">
    <source>
        <dbReference type="RuleBase" id="RU000488"/>
    </source>
</evidence>
<dbReference type="InParanoid" id="A0A0V0R4E7"/>
<dbReference type="GO" id="GO:0055085">
    <property type="term" value="P:transmembrane transport"/>
    <property type="evidence" value="ECO:0007669"/>
    <property type="project" value="InterPro"/>
</dbReference>
<keyword evidence="9" id="KW-1185">Reference proteome</keyword>
<evidence type="ECO:0000256" key="2">
    <source>
        <dbReference type="ARBA" id="ARBA00022448"/>
    </source>
</evidence>
<evidence type="ECO:0000256" key="6">
    <source>
        <dbReference type="PROSITE-ProRule" id="PRU00282"/>
    </source>
</evidence>
<dbReference type="EMBL" id="LDAU01000051">
    <property type="protein sequence ID" value="KRX09351.1"/>
    <property type="molecule type" value="Genomic_DNA"/>
</dbReference>